<evidence type="ECO:0000256" key="13">
    <source>
        <dbReference type="ARBA" id="ARBA00022833"/>
    </source>
</evidence>
<dbReference type="InterPro" id="IPR016037">
    <property type="entry name" value="DHQ_synth_AroB"/>
</dbReference>
<feature type="transmembrane region" description="Helical" evidence="19">
    <location>
        <begin position="96"/>
        <end position="117"/>
    </location>
</feature>
<evidence type="ECO:0000256" key="7">
    <source>
        <dbReference type="ARBA" id="ARBA00013031"/>
    </source>
</evidence>
<dbReference type="InterPro" id="IPR030960">
    <property type="entry name" value="DHQS/DOIS_N"/>
</dbReference>
<evidence type="ECO:0000256" key="8">
    <source>
        <dbReference type="ARBA" id="ARBA00017684"/>
    </source>
</evidence>
<feature type="binding site" evidence="18">
    <location>
        <position position="182"/>
    </location>
    <ligand>
        <name>Zn(2+)</name>
        <dbReference type="ChEBI" id="CHEBI:29105"/>
    </ligand>
</feature>
<feature type="binding site" evidence="18">
    <location>
        <position position="258"/>
    </location>
    <ligand>
        <name>Zn(2+)</name>
        <dbReference type="ChEBI" id="CHEBI:29105"/>
    </ligand>
</feature>
<evidence type="ECO:0000256" key="12">
    <source>
        <dbReference type="ARBA" id="ARBA00022741"/>
    </source>
</evidence>
<evidence type="ECO:0000256" key="2">
    <source>
        <dbReference type="ARBA" id="ARBA00001911"/>
    </source>
</evidence>
<dbReference type="UniPathway" id="UPA00053">
    <property type="reaction ID" value="UER00085"/>
</dbReference>
<dbReference type="GO" id="GO:0009073">
    <property type="term" value="P:aromatic amino acid family biosynthetic process"/>
    <property type="evidence" value="ECO:0007669"/>
    <property type="project" value="UniProtKB-KW"/>
</dbReference>
<feature type="binding site" evidence="18">
    <location>
        <position position="149"/>
    </location>
    <ligand>
        <name>NAD(+)</name>
        <dbReference type="ChEBI" id="CHEBI:57540"/>
    </ligand>
</feature>
<comment type="catalytic activity">
    <reaction evidence="1 18">
        <text>7-phospho-2-dehydro-3-deoxy-D-arabino-heptonate = 3-dehydroquinate + phosphate</text>
        <dbReference type="Rhea" id="RHEA:21968"/>
        <dbReference type="ChEBI" id="CHEBI:32364"/>
        <dbReference type="ChEBI" id="CHEBI:43474"/>
        <dbReference type="ChEBI" id="CHEBI:58394"/>
        <dbReference type="EC" id="4.2.3.4"/>
    </reaction>
</comment>
<dbReference type="PIRSF" id="PIRSF001455">
    <property type="entry name" value="DHQ_synth"/>
    <property type="match status" value="1"/>
</dbReference>
<comment type="cofactor">
    <cofactor evidence="18">
        <name>Co(2+)</name>
        <dbReference type="ChEBI" id="CHEBI:48828"/>
    </cofactor>
    <cofactor evidence="18">
        <name>Zn(2+)</name>
        <dbReference type="ChEBI" id="CHEBI:29105"/>
    </cofactor>
    <text evidence="18">Binds 1 divalent metal cation per subunit. Can use either Co(2+) or Zn(2+).</text>
</comment>
<keyword evidence="11 18" id="KW-0479">Metal-binding</keyword>
<evidence type="ECO:0000313" key="23">
    <source>
        <dbReference type="Proteomes" id="UP000177905"/>
    </source>
</evidence>
<reference evidence="22 23" key="1">
    <citation type="journal article" date="2016" name="Nat. Commun.">
        <title>Thousands of microbial genomes shed light on interconnected biogeochemical processes in an aquifer system.</title>
        <authorList>
            <person name="Anantharaman K."/>
            <person name="Brown C.T."/>
            <person name="Hug L.A."/>
            <person name="Sharon I."/>
            <person name="Castelle C.J."/>
            <person name="Probst A.J."/>
            <person name="Thomas B.C."/>
            <person name="Singh A."/>
            <person name="Wilkins M.J."/>
            <person name="Karaoz U."/>
            <person name="Brodie E.L."/>
            <person name="Williams K.H."/>
            <person name="Hubbard S.S."/>
            <person name="Banfield J.F."/>
        </authorList>
    </citation>
    <scope>NUCLEOTIDE SEQUENCE [LARGE SCALE GENOMIC DNA]</scope>
</reference>
<keyword evidence="13 18" id="KW-0862">Zinc</keyword>
<feature type="domain" description="3-dehydroquinate synthase C-terminal" evidence="21">
    <location>
        <begin position="179"/>
        <end position="317"/>
    </location>
</feature>
<evidence type="ECO:0000313" key="22">
    <source>
        <dbReference type="EMBL" id="OGC16144.1"/>
    </source>
</evidence>
<comment type="caution">
    <text evidence="18">Lacks conserved residue(s) required for the propagation of feature annotation.</text>
</comment>
<dbReference type="HAMAP" id="MF_00110">
    <property type="entry name" value="DHQ_synthase"/>
    <property type="match status" value="1"/>
</dbReference>
<feature type="domain" description="3-dehydroquinate synthase N-terminal" evidence="20">
    <location>
        <begin position="65"/>
        <end position="177"/>
    </location>
</feature>
<evidence type="ECO:0000256" key="4">
    <source>
        <dbReference type="ARBA" id="ARBA00004496"/>
    </source>
</evidence>
<keyword evidence="14 18" id="KW-0520">NAD</keyword>
<evidence type="ECO:0000256" key="14">
    <source>
        <dbReference type="ARBA" id="ARBA00023027"/>
    </source>
</evidence>
<evidence type="ECO:0000259" key="20">
    <source>
        <dbReference type="Pfam" id="PF01761"/>
    </source>
</evidence>
<organism evidence="22 23">
    <name type="scientific">candidate division WOR-1 bacterium RIFOXYB2_FULL_36_35</name>
    <dbReference type="NCBI Taxonomy" id="1802578"/>
    <lineage>
        <taxon>Bacteria</taxon>
        <taxon>Bacillati</taxon>
        <taxon>Saganbacteria</taxon>
    </lineage>
</organism>
<comment type="similarity">
    <text evidence="6 18">Belongs to the sugar phosphate cyclases superfamily. Dehydroquinate synthase family.</text>
</comment>
<feature type="binding site" evidence="18">
    <location>
        <position position="241"/>
    </location>
    <ligand>
        <name>Zn(2+)</name>
        <dbReference type="ChEBI" id="CHEBI:29105"/>
    </ligand>
</feature>
<dbReference type="PANTHER" id="PTHR43622">
    <property type="entry name" value="3-DEHYDROQUINATE SYNTHASE"/>
    <property type="match status" value="1"/>
</dbReference>
<evidence type="ECO:0000256" key="17">
    <source>
        <dbReference type="ARBA" id="ARBA00023285"/>
    </source>
</evidence>
<evidence type="ECO:0000256" key="1">
    <source>
        <dbReference type="ARBA" id="ARBA00001393"/>
    </source>
</evidence>
<feature type="binding site" evidence="18">
    <location>
        <begin position="167"/>
        <end position="170"/>
    </location>
    <ligand>
        <name>NAD(+)</name>
        <dbReference type="ChEBI" id="CHEBI:57540"/>
    </ligand>
</feature>
<keyword evidence="19" id="KW-0812">Transmembrane</keyword>
<evidence type="ECO:0000256" key="19">
    <source>
        <dbReference type="SAM" id="Phobius"/>
    </source>
</evidence>
<dbReference type="InterPro" id="IPR030963">
    <property type="entry name" value="DHQ_synth_fam"/>
</dbReference>
<proteinExistence type="inferred from homology"/>
<evidence type="ECO:0000259" key="21">
    <source>
        <dbReference type="Pfam" id="PF24621"/>
    </source>
</evidence>
<comment type="cofactor">
    <cofactor evidence="2 18">
        <name>NAD(+)</name>
        <dbReference type="ChEBI" id="CHEBI:57540"/>
    </cofactor>
</comment>
<dbReference type="GO" id="GO:0008652">
    <property type="term" value="P:amino acid biosynthetic process"/>
    <property type="evidence" value="ECO:0007669"/>
    <property type="project" value="UniProtKB-KW"/>
</dbReference>
<evidence type="ECO:0000256" key="16">
    <source>
        <dbReference type="ARBA" id="ARBA00023239"/>
    </source>
</evidence>
<dbReference type="AlphaFoldDB" id="A0A1F4S6V8"/>
<comment type="pathway">
    <text evidence="5 18">Metabolic intermediate biosynthesis; chorismate biosynthesis; chorismate from D-erythrose 4-phosphate and phosphoenolpyruvate: step 2/7.</text>
</comment>
<dbReference type="GO" id="GO:0003856">
    <property type="term" value="F:3-dehydroquinate synthase activity"/>
    <property type="evidence" value="ECO:0007669"/>
    <property type="project" value="UniProtKB-UniRule"/>
</dbReference>
<name>A0A1F4S6V8_UNCSA</name>
<comment type="cofactor">
    <cofactor evidence="3">
        <name>Zn(2+)</name>
        <dbReference type="ChEBI" id="CHEBI:29105"/>
    </cofactor>
</comment>
<dbReference type="Pfam" id="PF01761">
    <property type="entry name" value="DHQ_synthase"/>
    <property type="match status" value="1"/>
</dbReference>
<evidence type="ECO:0000256" key="15">
    <source>
        <dbReference type="ARBA" id="ARBA00023141"/>
    </source>
</evidence>
<dbReference type="FunFam" id="3.40.50.1970:FF:000007">
    <property type="entry name" value="Pentafunctional AROM polypeptide"/>
    <property type="match status" value="1"/>
</dbReference>
<dbReference type="Gene3D" id="3.40.50.1970">
    <property type="match status" value="1"/>
</dbReference>
<keyword evidence="10 18" id="KW-0028">Amino-acid biosynthesis</keyword>
<keyword evidence="17 18" id="KW-0170">Cobalt</keyword>
<dbReference type="InterPro" id="IPR056179">
    <property type="entry name" value="DHQS_C"/>
</dbReference>
<feature type="binding site" evidence="18">
    <location>
        <begin position="103"/>
        <end position="107"/>
    </location>
    <ligand>
        <name>NAD(+)</name>
        <dbReference type="ChEBI" id="CHEBI:57540"/>
    </ligand>
</feature>
<dbReference type="Gene3D" id="1.20.1090.10">
    <property type="entry name" value="Dehydroquinate synthase-like - alpha domain"/>
    <property type="match status" value="1"/>
</dbReference>
<keyword evidence="12 18" id="KW-0547">Nucleotide-binding</keyword>
<keyword evidence="16 18" id="KW-0456">Lyase</keyword>
<protein>
    <recommendedName>
        <fullName evidence="8 18">3-dehydroquinate synthase</fullName>
        <shortName evidence="18">DHQS</shortName>
        <ecNumber evidence="7 18">4.2.3.4</ecNumber>
    </recommendedName>
</protein>
<keyword evidence="15 18" id="KW-0057">Aromatic amino acid biosynthesis</keyword>
<comment type="function">
    <text evidence="18">Catalyzes the conversion of 3-deoxy-D-arabino-heptulosonate 7-phosphate (DAHP) to dehydroquinate (DHQ).</text>
</comment>
<dbReference type="NCBIfam" id="TIGR01357">
    <property type="entry name" value="aroB"/>
    <property type="match status" value="1"/>
</dbReference>
<dbReference type="Pfam" id="PF24621">
    <property type="entry name" value="DHQS_C"/>
    <property type="match status" value="1"/>
</dbReference>
<keyword evidence="19" id="KW-1133">Transmembrane helix</keyword>
<comment type="caution">
    <text evidence="22">The sequence shown here is derived from an EMBL/GenBank/DDBJ whole genome shotgun (WGS) entry which is preliminary data.</text>
</comment>
<dbReference type="PANTHER" id="PTHR43622:SF7">
    <property type="entry name" value="3-DEHYDROQUINATE SYNTHASE, CHLOROPLASTIC"/>
    <property type="match status" value="1"/>
</dbReference>
<evidence type="ECO:0000256" key="3">
    <source>
        <dbReference type="ARBA" id="ARBA00001947"/>
    </source>
</evidence>
<dbReference type="SUPFAM" id="SSF56796">
    <property type="entry name" value="Dehydroquinate synthase-like"/>
    <property type="match status" value="1"/>
</dbReference>
<accession>A0A1F4S6V8</accession>
<comment type="subcellular location">
    <subcellularLocation>
        <location evidence="4 18">Cytoplasm</location>
    </subcellularLocation>
</comment>
<keyword evidence="9 18" id="KW-0963">Cytoplasm</keyword>
<evidence type="ECO:0000256" key="6">
    <source>
        <dbReference type="ARBA" id="ARBA00005412"/>
    </source>
</evidence>
<dbReference type="InterPro" id="IPR050071">
    <property type="entry name" value="Dehydroquinate_synthase"/>
</dbReference>
<feature type="binding site" evidence="18">
    <location>
        <position position="140"/>
    </location>
    <ligand>
        <name>NAD(+)</name>
        <dbReference type="ChEBI" id="CHEBI:57540"/>
    </ligand>
</feature>
<evidence type="ECO:0000256" key="5">
    <source>
        <dbReference type="ARBA" id="ARBA00004661"/>
    </source>
</evidence>
<evidence type="ECO:0000256" key="9">
    <source>
        <dbReference type="ARBA" id="ARBA00022490"/>
    </source>
</evidence>
<dbReference type="GO" id="GO:0009423">
    <property type="term" value="P:chorismate biosynthetic process"/>
    <property type="evidence" value="ECO:0007669"/>
    <property type="project" value="UniProtKB-UniRule"/>
</dbReference>
<feature type="binding site" evidence="18">
    <location>
        <begin position="127"/>
        <end position="128"/>
    </location>
    <ligand>
        <name>NAD(+)</name>
        <dbReference type="ChEBI" id="CHEBI:57540"/>
    </ligand>
</feature>
<sequence length="354" mass="39333">MKKIKVDLNDRSYDIISGSGIIKEIKQYVENLKFSKIVIITDTNVAKLYGLRLLKLLKPYKAFIVNIPPGEDFKKLYTVSAVYDQMATLKLHRDTLLIAFGGGVVGDLAGFAAATYMRGIYFIQIPTTLLAQVDASIGGKTGVDHASCKNLIGAFYQPKFVLIDTDFLKTLPMREIKTGLAEVVKYGIIKDPELFELLEANPKTTPDFWIEIVRRCAAIKAEVVSKDEKESHLRMILNFGHTFGHAIESLTNYSTYTHGEAIAIGMFAASNLAFKLEMLKEKDLIRIVSLISRLGLPTKCDLKASDIIKTLYMDKKAKSGKARFVLPVKIGKVVVVDNVSDKKLKEAFSSLPVC</sequence>
<gene>
    <name evidence="18" type="primary">aroB</name>
    <name evidence="22" type="ORF">A2290_07135</name>
</gene>
<keyword evidence="19" id="KW-0472">Membrane</keyword>
<dbReference type="GO" id="GO:0000166">
    <property type="term" value="F:nucleotide binding"/>
    <property type="evidence" value="ECO:0007669"/>
    <property type="project" value="UniProtKB-KW"/>
</dbReference>
<dbReference type="EMBL" id="MEUA01000013">
    <property type="protein sequence ID" value="OGC16144.1"/>
    <property type="molecule type" value="Genomic_DNA"/>
</dbReference>
<dbReference type="CDD" id="cd08195">
    <property type="entry name" value="DHQS"/>
    <property type="match status" value="1"/>
</dbReference>
<evidence type="ECO:0000256" key="10">
    <source>
        <dbReference type="ARBA" id="ARBA00022605"/>
    </source>
</evidence>
<evidence type="ECO:0000256" key="18">
    <source>
        <dbReference type="HAMAP-Rule" id="MF_00110"/>
    </source>
</evidence>
<dbReference type="EC" id="4.2.3.4" evidence="7 18"/>
<dbReference type="Proteomes" id="UP000177905">
    <property type="component" value="Unassembled WGS sequence"/>
</dbReference>
<evidence type="ECO:0000256" key="11">
    <source>
        <dbReference type="ARBA" id="ARBA00022723"/>
    </source>
</evidence>
<dbReference type="GO" id="GO:0046872">
    <property type="term" value="F:metal ion binding"/>
    <property type="evidence" value="ECO:0007669"/>
    <property type="project" value="UniProtKB-KW"/>
</dbReference>
<dbReference type="GO" id="GO:0005737">
    <property type="term" value="C:cytoplasm"/>
    <property type="evidence" value="ECO:0007669"/>
    <property type="project" value="UniProtKB-SubCell"/>
</dbReference>